<name>A0A7G5EK43_9BURK</name>
<dbReference type="KEGG" id="cpis:HS961_16850"/>
<accession>A0A7G5EK43</accession>
<proteinExistence type="predicted"/>
<organism evidence="2 3">
    <name type="scientific">Comamonas piscis</name>
    <dbReference type="NCBI Taxonomy" id="1562974"/>
    <lineage>
        <taxon>Bacteria</taxon>
        <taxon>Pseudomonadati</taxon>
        <taxon>Pseudomonadota</taxon>
        <taxon>Betaproteobacteria</taxon>
        <taxon>Burkholderiales</taxon>
        <taxon>Comamonadaceae</taxon>
        <taxon>Comamonas</taxon>
    </lineage>
</organism>
<evidence type="ECO:0000313" key="3">
    <source>
        <dbReference type="Proteomes" id="UP000515240"/>
    </source>
</evidence>
<dbReference type="Proteomes" id="UP000515240">
    <property type="component" value="Chromosome"/>
</dbReference>
<gene>
    <name evidence="2" type="ORF">HS961_16850</name>
</gene>
<dbReference type="EMBL" id="CP058554">
    <property type="protein sequence ID" value="QMV74368.1"/>
    <property type="molecule type" value="Genomic_DNA"/>
</dbReference>
<sequence length="76" mass="8025">MVCIDGSLPELGFVRRLRNAETAELSGGGAESEQTGWPAVQQPGQPRRELAKTCLAIGSEACLLCAVLVDVAEQAR</sequence>
<feature type="region of interest" description="Disordered" evidence="1">
    <location>
        <begin position="24"/>
        <end position="43"/>
    </location>
</feature>
<protein>
    <submittedName>
        <fullName evidence="2">Uncharacterized protein</fullName>
    </submittedName>
</protein>
<evidence type="ECO:0000256" key="1">
    <source>
        <dbReference type="SAM" id="MobiDB-lite"/>
    </source>
</evidence>
<dbReference type="RefSeq" id="WP_182323961.1">
    <property type="nucleotide sequence ID" value="NZ_CP058554.1"/>
</dbReference>
<dbReference type="AlphaFoldDB" id="A0A7G5EK43"/>
<evidence type="ECO:0000313" key="2">
    <source>
        <dbReference type="EMBL" id="QMV74368.1"/>
    </source>
</evidence>
<keyword evidence="3" id="KW-1185">Reference proteome</keyword>
<reference evidence="2 3" key="1">
    <citation type="journal article" date="2020" name="G3 (Bethesda)">
        <title>CeMbio - The Caenorhabditis elegans Microbiome Resource.</title>
        <authorList>
            <person name="Dirksen P."/>
            <person name="Assie A."/>
            <person name="Zimmermann J."/>
            <person name="Zhang F."/>
            <person name="Tietje A.M."/>
            <person name="Marsh S.A."/>
            <person name="Felix M.A."/>
            <person name="Shapira M."/>
            <person name="Kaleta C."/>
            <person name="Schulenburg H."/>
            <person name="Samuel B."/>
        </authorList>
    </citation>
    <scope>NUCLEOTIDE SEQUENCE [LARGE SCALE GENOMIC DNA]</scope>
    <source>
        <strain evidence="2 3">BIGb0172</strain>
    </source>
</reference>